<gene>
    <name evidence="7" type="ORF">CLV56_0550</name>
</gene>
<evidence type="ECO:0000256" key="5">
    <source>
        <dbReference type="PIRSR" id="PIRSR015582-2"/>
    </source>
</evidence>
<evidence type="ECO:0000256" key="4">
    <source>
        <dbReference type="PIRSR" id="PIRSR015582-1"/>
    </source>
</evidence>
<dbReference type="AlphaFoldDB" id="A0A0B2BLC3"/>
<dbReference type="PANTHER" id="PTHR32308:SF10">
    <property type="entry name" value="CITRATE LYASE SUBUNIT BETA"/>
    <property type="match status" value="1"/>
</dbReference>
<keyword evidence="2 5" id="KW-0479">Metal-binding</keyword>
<dbReference type="EMBL" id="PGEZ01000001">
    <property type="protein sequence ID" value="PJJ56344.1"/>
    <property type="molecule type" value="Genomic_DNA"/>
</dbReference>
<dbReference type="PANTHER" id="PTHR32308">
    <property type="entry name" value="LYASE BETA SUBUNIT, PUTATIVE (AFU_ORTHOLOGUE AFUA_4G13030)-RELATED"/>
    <property type="match status" value="1"/>
</dbReference>
<keyword evidence="3 5" id="KW-0460">Magnesium</keyword>
<sequence length="294" mass="30554">MVARSYLYVPATAGDKLAKVLQRGADAVIVDLEDAVPFPAKDGARADVVAWLEGLDGRSDVDRRPAGPPDVEIWVRLNAGEPGLVDAAAVAAPRVAGVMLAKTETREEIDALDAVLTDAEQRRGLPSGSIGVVPLLESAAALLRAPAIAAGPRVVRLQVGEADLAADLGFGEDADDADWAPIRSQIVVTSAAAGISAPVAPVSTDFRDLDALAASTRALARRGYVGRACIHPAQVSVVNDVFTPSEQRLAAARALIATFDRAVEAGQGVIVGPDGRMIDEAVVRRARNLVALAR</sequence>
<feature type="domain" description="HpcH/HpaI aldolase/citrate lyase" evidence="6">
    <location>
        <begin position="4"/>
        <end position="232"/>
    </location>
</feature>
<feature type="binding site" evidence="4">
    <location>
        <position position="76"/>
    </location>
    <ligand>
        <name>substrate</name>
    </ligand>
</feature>
<reference evidence="7 8" key="1">
    <citation type="submission" date="2017-11" db="EMBL/GenBank/DDBJ databases">
        <title>Genomic Encyclopedia of Archaeal and Bacterial Type Strains, Phase II (KMG-II): From Individual Species to Whole Genera.</title>
        <authorList>
            <person name="Goeker M."/>
        </authorList>
    </citation>
    <scope>NUCLEOTIDE SEQUENCE [LARGE SCALE GENOMIC DNA]</scope>
    <source>
        <strain evidence="7 8">DSM 27763</strain>
    </source>
</reference>
<dbReference type="Gene3D" id="3.20.20.60">
    <property type="entry name" value="Phosphoenolpyruvate-binding domains"/>
    <property type="match status" value="1"/>
</dbReference>
<dbReference type="Proteomes" id="UP000230842">
    <property type="component" value="Unassembled WGS sequence"/>
</dbReference>
<dbReference type="OrthoDB" id="5172636at2"/>
<dbReference type="Pfam" id="PF03328">
    <property type="entry name" value="HpcH_HpaI"/>
    <property type="match status" value="1"/>
</dbReference>
<dbReference type="SUPFAM" id="SSF51621">
    <property type="entry name" value="Phosphoenolpyruvate/pyruvate domain"/>
    <property type="match status" value="1"/>
</dbReference>
<dbReference type="GO" id="GO:0000287">
    <property type="term" value="F:magnesium ion binding"/>
    <property type="evidence" value="ECO:0007669"/>
    <property type="project" value="TreeGrafter"/>
</dbReference>
<evidence type="ECO:0000256" key="3">
    <source>
        <dbReference type="ARBA" id="ARBA00022842"/>
    </source>
</evidence>
<comment type="cofactor">
    <cofactor evidence="1">
        <name>Mg(2+)</name>
        <dbReference type="ChEBI" id="CHEBI:18420"/>
    </cofactor>
</comment>
<feature type="binding site" evidence="5">
    <location>
        <position position="163"/>
    </location>
    <ligand>
        <name>Mg(2+)</name>
        <dbReference type="ChEBI" id="CHEBI:18420"/>
    </ligand>
</feature>
<accession>A0A0B2BLC3</accession>
<feature type="binding site" evidence="5">
    <location>
        <position position="137"/>
    </location>
    <ligand>
        <name>Mg(2+)</name>
        <dbReference type="ChEBI" id="CHEBI:18420"/>
    </ligand>
</feature>
<proteinExistence type="predicted"/>
<evidence type="ECO:0000256" key="2">
    <source>
        <dbReference type="ARBA" id="ARBA00022723"/>
    </source>
</evidence>
<dbReference type="RefSeq" id="WP_039349010.1">
    <property type="nucleotide sequence ID" value="NZ_PGEZ01000001.1"/>
</dbReference>
<dbReference type="InterPro" id="IPR005000">
    <property type="entry name" value="Aldolase/citrate-lyase_domain"/>
</dbReference>
<keyword evidence="7" id="KW-0456">Lyase</keyword>
<evidence type="ECO:0000313" key="7">
    <source>
        <dbReference type="EMBL" id="PJJ56344.1"/>
    </source>
</evidence>
<evidence type="ECO:0000313" key="8">
    <source>
        <dbReference type="Proteomes" id="UP000230842"/>
    </source>
</evidence>
<evidence type="ECO:0000256" key="1">
    <source>
        <dbReference type="ARBA" id="ARBA00001946"/>
    </source>
</evidence>
<dbReference type="InterPro" id="IPR040442">
    <property type="entry name" value="Pyrv_kinase-like_dom_sf"/>
</dbReference>
<dbReference type="InterPro" id="IPR011206">
    <property type="entry name" value="Citrate_lyase_beta/mcl1/mcl2"/>
</dbReference>
<feature type="binding site" evidence="4">
    <location>
        <position position="137"/>
    </location>
    <ligand>
        <name>substrate</name>
    </ligand>
</feature>
<organism evidence="7 8">
    <name type="scientific">Mumia flava</name>
    <dbReference type="NCBI Taxonomy" id="1348852"/>
    <lineage>
        <taxon>Bacteria</taxon>
        <taxon>Bacillati</taxon>
        <taxon>Actinomycetota</taxon>
        <taxon>Actinomycetes</taxon>
        <taxon>Propionibacteriales</taxon>
        <taxon>Nocardioidaceae</taxon>
        <taxon>Mumia</taxon>
    </lineage>
</organism>
<keyword evidence="8" id="KW-1185">Reference proteome</keyword>
<dbReference type="GO" id="GO:0006107">
    <property type="term" value="P:oxaloacetate metabolic process"/>
    <property type="evidence" value="ECO:0007669"/>
    <property type="project" value="TreeGrafter"/>
</dbReference>
<protein>
    <submittedName>
        <fullName evidence="7">Citrate lyase subunit beta/citryl-CoA lyase</fullName>
    </submittedName>
</protein>
<evidence type="ECO:0000259" key="6">
    <source>
        <dbReference type="Pfam" id="PF03328"/>
    </source>
</evidence>
<dbReference type="InterPro" id="IPR015813">
    <property type="entry name" value="Pyrv/PenolPyrv_kinase-like_dom"/>
</dbReference>
<dbReference type="PIRSF" id="PIRSF015582">
    <property type="entry name" value="Cit_lyase_B"/>
    <property type="match status" value="1"/>
</dbReference>
<dbReference type="GO" id="GO:0016829">
    <property type="term" value="F:lyase activity"/>
    <property type="evidence" value="ECO:0007669"/>
    <property type="project" value="UniProtKB-KW"/>
</dbReference>
<name>A0A0B2BLC3_9ACTN</name>
<comment type="caution">
    <text evidence="7">The sequence shown here is derived from an EMBL/GenBank/DDBJ whole genome shotgun (WGS) entry which is preliminary data.</text>
</comment>